<dbReference type="PANTHER" id="PTHR30419:SF8">
    <property type="entry name" value="NITROGEN ASSIMILATION TRANSCRIPTIONAL ACTIVATOR-RELATED"/>
    <property type="match status" value="1"/>
</dbReference>
<protein>
    <submittedName>
        <fullName evidence="6">LysR family transcriptional regulator</fullName>
    </submittedName>
</protein>
<dbReference type="Pfam" id="PF03466">
    <property type="entry name" value="LysR_substrate"/>
    <property type="match status" value="1"/>
</dbReference>
<dbReference type="RefSeq" id="WP_118176537.1">
    <property type="nucleotide sequence ID" value="NZ_CAJJOD010000010.1"/>
</dbReference>
<dbReference type="Proteomes" id="UP000283442">
    <property type="component" value="Unassembled WGS sequence"/>
</dbReference>
<dbReference type="OrthoDB" id="1677645at2"/>
<dbReference type="InterPro" id="IPR036388">
    <property type="entry name" value="WH-like_DNA-bd_sf"/>
</dbReference>
<dbReference type="InterPro" id="IPR050950">
    <property type="entry name" value="HTH-type_LysR_regulators"/>
</dbReference>
<evidence type="ECO:0000256" key="1">
    <source>
        <dbReference type="ARBA" id="ARBA00009437"/>
    </source>
</evidence>
<dbReference type="InterPro" id="IPR000847">
    <property type="entry name" value="LysR_HTH_N"/>
</dbReference>
<dbReference type="GO" id="GO:0003677">
    <property type="term" value="F:DNA binding"/>
    <property type="evidence" value="ECO:0007669"/>
    <property type="project" value="UniProtKB-KW"/>
</dbReference>
<dbReference type="PROSITE" id="PS50931">
    <property type="entry name" value="HTH_LYSR"/>
    <property type="match status" value="1"/>
</dbReference>
<dbReference type="PANTHER" id="PTHR30419">
    <property type="entry name" value="HTH-TYPE TRANSCRIPTIONAL REGULATOR YBHD"/>
    <property type="match status" value="1"/>
</dbReference>
<dbReference type="Gene3D" id="1.10.10.10">
    <property type="entry name" value="Winged helix-like DNA-binding domain superfamily/Winged helix DNA-binding domain"/>
    <property type="match status" value="1"/>
</dbReference>
<dbReference type="Pfam" id="PF00126">
    <property type="entry name" value="HTH_1"/>
    <property type="match status" value="1"/>
</dbReference>
<dbReference type="GO" id="GO:0005829">
    <property type="term" value="C:cytosol"/>
    <property type="evidence" value="ECO:0007669"/>
    <property type="project" value="TreeGrafter"/>
</dbReference>
<proteinExistence type="inferred from homology"/>
<dbReference type="SUPFAM" id="SSF46785">
    <property type="entry name" value="Winged helix' DNA-binding domain"/>
    <property type="match status" value="1"/>
</dbReference>
<accession>A0A414NUS2</accession>
<keyword evidence="4" id="KW-0804">Transcription</keyword>
<gene>
    <name evidence="6" type="ORF">DW674_09575</name>
</gene>
<evidence type="ECO:0000256" key="3">
    <source>
        <dbReference type="ARBA" id="ARBA00023125"/>
    </source>
</evidence>
<evidence type="ECO:0000313" key="6">
    <source>
        <dbReference type="EMBL" id="RHF50876.1"/>
    </source>
</evidence>
<comment type="similarity">
    <text evidence="1">Belongs to the LysR transcriptional regulatory family.</text>
</comment>
<organism evidence="6 7">
    <name type="scientific">Mitsuokella multacida</name>
    <dbReference type="NCBI Taxonomy" id="52226"/>
    <lineage>
        <taxon>Bacteria</taxon>
        <taxon>Bacillati</taxon>
        <taxon>Bacillota</taxon>
        <taxon>Negativicutes</taxon>
        <taxon>Selenomonadales</taxon>
        <taxon>Selenomonadaceae</taxon>
        <taxon>Mitsuokella</taxon>
    </lineage>
</organism>
<dbReference type="FunFam" id="1.10.10.10:FF:000001">
    <property type="entry name" value="LysR family transcriptional regulator"/>
    <property type="match status" value="1"/>
</dbReference>
<reference evidence="6 7" key="1">
    <citation type="submission" date="2018-08" db="EMBL/GenBank/DDBJ databases">
        <title>A genome reference for cultivated species of the human gut microbiota.</title>
        <authorList>
            <person name="Zou Y."/>
            <person name="Xue W."/>
            <person name="Luo G."/>
        </authorList>
    </citation>
    <scope>NUCLEOTIDE SEQUENCE [LARGE SCALE GENOMIC DNA]</scope>
    <source>
        <strain evidence="6 7">AM25-21AC</strain>
    </source>
</reference>
<dbReference type="SUPFAM" id="SSF53850">
    <property type="entry name" value="Periplasmic binding protein-like II"/>
    <property type="match status" value="1"/>
</dbReference>
<evidence type="ECO:0000256" key="4">
    <source>
        <dbReference type="ARBA" id="ARBA00023163"/>
    </source>
</evidence>
<evidence type="ECO:0000256" key="2">
    <source>
        <dbReference type="ARBA" id="ARBA00023015"/>
    </source>
</evidence>
<dbReference type="CDD" id="cd05466">
    <property type="entry name" value="PBP2_LTTR_substrate"/>
    <property type="match status" value="1"/>
</dbReference>
<keyword evidence="3" id="KW-0238">DNA-binding</keyword>
<name>A0A414NUS2_9FIRM</name>
<dbReference type="GO" id="GO:0003700">
    <property type="term" value="F:DNA-binding transcription factor activity"/>
    <property type="evidence" value="ECO:0007669"/>
    <property type="project" value="InterPro"/>
</dbReference>
<feature type="domain" description="HTH lysR-type" evidence="5">
    <location>
        <begin position="1"/>
        <end position="58"/>
    </location>
</feature>
<dbReference type="InterPro" id="IPR036390">
    <property type="entry name" value="WH_DNA-bd_sf"/>
</dbReference>
<evidence type="ECO:0000313" key="7">
    <source>
        <dbReference type="Proteomes" id="UP000283442"/>
    </source>
</evidence>
<dbReference type="AlphaFoldDB" id="A0A414NUS2"/>
<comment type="caution">
    <text evidence="6">The sequence shown here is derived from an EMBL/GenBank/DDBJ whole genome shotgun (WGS) entry which is preliminary data.</text>
</comment>
<keyword evidence="2" id="KW-0805">Transcription regulation</keyword>
<dbReference type="EMBL" id="QRHE01000010">
    <property type="protein sequence ID" value="RHF50876.1"/>
    <property type="molecule type" value="Genomic_DNA"/>
</dbReference>
<dbReference type="InterPro" id="IPR005119">
    <property type="entry name" value="LysR_subst-bd"/>
</dbReference>
<evidence type="ECO:0000259" key="5">
    <source>
        <dbReference type="PROSITE" id="PS50931"/>
    </source>
</evidence>
<dbReference type="Gene3D" id="3.40.190.290">
    <property type="match status" value="1"/>
</dbReference>
<sequence length="297" mass="34836">MNIRDMACFLKICEQHSISAAAQSFFMTPQAVSKEVKRMEEELGAPLLFRSQKGVVPTEYGKVFYEHAQRMVAEFDDTSREITEMRLQNEGFLRMVSAYGILRFLSPEFIRTFVKHCPTVHLDYMEFPDIYIEENVLNEKYDVGLMPYLHERDELAYIPLFSREIFFITHPGSRFYDCTEVSVRDIAAEPMIIENGNFLIHQIMAETCRRENTNLDIYFNTSGFSLCYKLCKEHKGNTASMDFIFHDMSNPTLHCIPFHEHPHWNVALIHKKDIPLSDNLQCFIRHSKTWCKKMMQA</sequence>